<feature type="binding site" evidence="10">
    <location>
        <position position="151"/>
    </location>
    <ligand>
        <name>Mg(2+)</name>
        <dbReference type="ChEBI" id="CHEBI:18420"/>
    </ligand>
</feature>
<dbReference type="RefSeq" id="WP_183413753.1">
    <property type="nucleotide sequence ID" value="NZ_JACHYB010000002.1"/>
</dbReference>
<dbReference type="HAMAP" id="MF_00315">
    <property type="entry name" value="DXP_synth"/>
    <property type="match status" value="1"/>
</dbReference>
<dbReference type="Pfam" id="PF13292">
    <property type="entry name" value="DXP_synthase_N"/>
    <property type="match status" value="1"/>
</dbReference>
<dbReference type="GO" id="GO:0019288">
    <property type="term" value="P:isopentenyl diphosphate biosynthetic process, methylerythritol 4-phosphate pathway"/>
    <property type="evidence" value="ECO:0007669"/>
    <property type="project" value="TreeGrafter"/>
</dbReference>
<dbReference type="PANTHER" id="PTHR43322:SF5">
    <property type="entry name" value="1-DEOXY-D-XYLULOSE-5-PHOSPHATE SYNTHASE, CHLOROPLASTIC"/>
    <property type="match status" value="1"/>
</dbReference>
<dbReference type="SMART" id="SM00861">
    <property type="entry name" value="Transket_pyr"/>
    <property type="match status" value="1"/>
</dbReference>
<dbReference type="UniPathway" id="UPA00064">
    <property type="reaction ID" value="UER00091"/>
</dbReference>
<dbReference type="Pfam" id="PF02780">
    <property type="entry name" value="Transketolase_C"/>
    <property type="match status" value="1"/>
</dbReference>
<organism evidence="12 13">
    <name type="scientific">Microbacter margulisiae</name>
    <dbReference type="NCBI Taxonomy" id="1350067"/>
    <lineage>
        <taxon>Bacteria</taxon>
        <taxon>Pseudomonadati</taxon>
        <taxon>Bacteroidota</taxon>
        <taxon>Bacteroidia</taxon>
        <taxon>Bacteroidales</taxon>
        <taxon>Porphyromonadaceae</taxon>
        <taxon>Microbacter</taxon>
    </lineage>
</organism>
<dbReference type="Gene3D" id="3.40.50.920">
    <property type="match status" value="1"/>
</dbReference>
<feature type="binding site" evidence="10">
    <location>
        <position position="180"/>
    </location>
    <ligand>
        <name>Mg(2+)</name>
        <dbReference type="ChEBI" id="CHEBI:18420"/>
    </ligand>
</feature>
<keyword evidence="8 10" id="KW-0786">Thiamine pyrophosphate</keyword>
<dbReference type="GO" id="GO:0008661">
    <property type="term" value="F:1-deoxy-D-xylulose-5-phosphate synthase activity"/>
    <property type="evidence" value="ECO:0007669"/>
    <property type="project" value="UniProtKB-UniRule"/>
</dbReference>
<dbReference type="SUPFAM" id="SSF52518">
    <property type="entry name" value="Thiamin diphosphate-binding fold (THDP-binding)"/>
    <property type="match status" value="2"/>
</dbReference>
<proteinExistence type="inferred from homology"/>
<feature type="binding site" evidence="10">
    <location>
        <begin position="152"/>
        <end position="153"/>
    </location>
    <ligand>
        <name>thiamine diphosphate</name>
        <dbReference type="ChEBI" id="CHEBI:58937"/>
    </ligand>
</feature>
<dbReference type="InterPro" id="IPR020826">
    <property type="entry name" value="Transketolase_BS"/>
</dbReference>
<evidence type="ECO:0000313" key="12">
    <source>
        <dbReference type="EMBL" id="MBB3187950.1"/>
    </source>
</evidence>
<evidence type="ECO:0000256" key="7">
    <source>
        <dbReference type="ARBA" id="ARBA00022977"/>
    </source>
</evidence>
<evidence type="ECO:0000256" key="5">
    <source>
        <dbReference type="ARBA" id="ARBA00022723"/>
    </source>
</evidence>
<feature type="binding site" evidence="10">
    <location>
        <position position="292"/>
    </location>
    <ligand>
        <name>thiamine diphosphate</name>
        <dbReference type="ChEBI" id="CHEBI:58937"/>
    </ligand>
</feature>
<dbReference type="GO" id="GO:0016114">
    <property type="term" value="P:terpenoid biosynthetic process"/>
    <property type="evidence" value="ECO:0007669"/>
    <property type="project" value="UniProtKB-UniRule"/>
</dbReference>
<dbReference type="GO" id="GO:0009228">
    <property type="term" value="P:thiamine biosynthetic process"/>
    <property type="evidence" value="ECO:0007669"/>
    <property type="project" value="UniProtKB-UniRule"/>
</dbReference>
<gene>
    <name evidence="10" type="primary">dxs</name>
    <name evidence="12" type="ORF">FHX64_002148</name>
</gene>
<evidence type="ECO:0000313" key="13">
    <source>
        <dbReference type="Proteomes" id="UP000544222"/>
    </source>
</evidence>
<dbReference type="GO" id="GO:0030976">
    <property type="term" value="F:thiamine pyrophosphate binding"/>
    <property type="evidence" value="ECO:0007669"/>
    <property type="project" value="UniProtKB-UniRule"/>
</dbReference>
<evidence type="ECO:0000256" key="4">
    <source>
        <dbReference type="ARBA" id="ARBA00022679"/>
    </source>
</evidence>
<evidence type="ECO:0000256" key="3">
    <source>
        <dbReference type="ARBA" id="ARBA00011738"/>
    </source>
</evidence>
<comment type="subunit">
    <text evidence="3 10">Homodimer.</text>
</comment>
<dbReference type="InterPro" id="IPR005477">
    <property type="entry name" value="Dxylulose-5-P_synthase"/>
</dbReference>
<comment type="similarity">
    <text evidence="2 10">Belongs to the transketolase family. DXPS subfamily.</text>
</comment>
<evidence type="ECO:0000259" key="11">
    <source>
        <dbReference type="SMART" id="SM00861"/>
    </source>
</evidence>
<feature type="binding site" evidence="10">
    <location>
        <position position="180"/>
    </location>
    <ligand>
        <name>thiamine diphosphate</name>
        <dbReference type="ChEBI" id="CHEBI:58937"/>
    </ligand>
</feature>
<comment type="cofactor">
    <cofactor evidence="10">
        <name>Mg(2+)</name>
        <dbReference type="ChEBI" id="CHEBI:18420"/>
    </cofactor>
    <text evidence="10">Binds 1 Mg(2+) ion per subunit.</text>
</comment>
<dbReference type="EMBL" id="JACHYB010000002">
    <property type="protein sequence ID" value="MBB3187950.1"/>
    <property type="molecule type" value="Genomic_DNA"/>
</dbReference>
<dbReference type="NCBIfam" id="NF003933">
    <property type="entry name" value="PRK05444.2-2"/>
    <property type="match status" value="1"/>
</dbReference>
<evidence type="ECO:0000256" key="2">
    <source>
        <dbReference type="ARBA" id="ARBA00011081"/>
    </source>
</evidence>
<feature type="binding site" evidence="10">
    <location>
        <begin position="119"/>
        <end position="121"/>
    </location>
    <ligand>
        <name>thiamine diphosphate</name>
        <dbReference type="ChEBI" id="CHEBI:58937"/>
    </ligand>
</feature>
<comment type="caution">
    <text evidence="12">The sequence shown here is derived from an EMBL/GenBank/DDBJ whole genome shotgun (WGS) entry which is preliminary data.</text>
</comment>
<dbReference type="CDD" id="cd02007">
    <property type="entry name" value="TPP_DXS"/>
    <property type="match status" value="1"/>
</dbReference>
<dbReference type="Gene3D" id="3.40.50.970">
    <property type="match status" value="2"/>
</dbReference>
<keyword evidence="13" id="KW-1185">Reference proteome</keyword>
<dbReference type="Proteomes" id="UP000544222">
    <property type="component" value="Unassembled WGS sequence"/>
</dbReference>
<dbReference type="GO" id="GO:0005829">
    <property type="term" value="C:cytosol"/>
    <property type="evidence" value="ECO:0007669"/>
    <property type="project" value="TreeGrafter"/>
</dbReference>
<keyword evidence="9 10" id="KW-0414">Isoprene biosynthesis</keyword>
<dbReference type="SUPFAM" id="SSF52922">
    <property type="entry name" value="TK C-terminal domain-like"/>
    <property type="match status" value="1"/>
</dbReference>
<reference evidence="12 13" key="1">
    <citation type="submission" date="2020-08" db="EMBL/GenBank/DDBJ databases">
        <title>Genomic Encyclopedia of Type Strains, Phase IV (KMG-IV): sequencing the most valuable type-strain genomes for metagenomic binning, comparative biology and taxonomic classification.</title>
        <authorList>
            <person name="Goeker M."/>
        </authorList>
    </citation>
    <scope>NUCLEOTIDE SEQUENCE [LARGE SCALE GENOMIC DNA]</scope>
    <source>
        <strain evidence="12 13">DSM 27471</strain>
    </source>
</reference>
<evidence type="ECO:0000256" key="10">
    <source>
        <dbReference type="HAMAP-Rule" id="MF_00315"/>
    </source>
</evidence>
<evidence type="ECO:0000256" key="9">
    <source>
        <dbReference type="ARBA" id="ARBA00023229"/>
    </source>
</evidence>
<dbReference type="NCBIfam" id="TIGR00204">
    <property type="entry name" value="dxs"/>
    <property type="match status" value="1"/>
</dbReference>
<comment type="pathway">
    <text evidence="1 10">Metabolic intermediate biosynthesis; 1-deoxy-D-xylulose 5-phosphate biosynthesis; 1-deoxy-D-xylulose 5-phosphate from D-glyceraldehyde 3-phosphate and pyruvate: step 1/1.</text>
</comment>
<sequence>MSIYSYPLLNSINSPDDLKKHTLEEMPVICDELRCFIIDSLSKNPGHFAASLGVVELTVALHYVFQTPYDRIVWDVGHQAYVHKILTGRRDVFHTNRQFQGISGFPKRSESPYDAFGVGHASTSISAGLGMSVASSLKHESNRHVVAVIGDGSLTGGLAFEGLNNASINPNNLLIILNDNQIAIDPVKGGISQYLVNFTTSRTYNKIRFKAAAFLEQRNILNTKKKHKITSIGNQIKLLLARQNNIFEGMHIRYFGPIDGHDVINLIRILSEIKDFNGPKVLHIVTKKGKGYKPAENAATEWHAPGKFNIETGERIRHNGDKEPPLFQDVFGKTVLELAEMNDRIVAVTPAMISGSSLHFMIEKMPHRVFDVGIAEGHAVTFSAGLATEGLQPFCNIYSTFMQRAYDNVIHDVALQNLPVVFCVDRAGLVGADGATHHGVFDLAYFRCVPNLTISSPLNETELRNLMYTAQLPENSTFVIRYPRGNGVLVDWQKPFEEIAIGKGRWLKEGKDMAILSLGPIGNVVAGAITEIEKQHKVAIAHADMRFLKPIDEEILHYVGKNFKKVVTVEDGVLSGGFGSAVVEFMSDHGYSLIIKRIGIPDQFIEQGQPAELYHSIHMDHEGIKQILLNVLTQ</sequence>
<dbReference type="GO" id="GO:0000287">
    <property type="term" value="F:magnesium ion binding"/>
    <property type="evidence" value="ECO:0007669"/>
    <property type="project" value="UniProtKB-UniRule"/>
</dbReference>
<comment type="function">
    <text evidence="10">Catalyzes the acyloin condensation reaction between C atoms 2 and 3 of pyruvate and glyceraldehyde 3-phosphate to yield 1-deoxy-D-xylulose-5-phosphate (DXP).</text>
</comment>
<dbReference type="FunFam" id="3.40.50.970:FF:000005">
    <property type="entry name" value="1-deoxy-D-xylulose-5-phosphate synthase"/>
    <property type="match status" value="1"/>
</dbReference>
<dbReference type="CDD" id="cd07033">
    <property type="entry name" value="TPP_PYR_DXS_TK_like"/>
    <property type="match status" value="1"/>
</dbReference>
<evidence type="ECO:0000256" key="6">
    <source>
        <dbReference type="ARBA" id="ARBA00022842"/>
    </source>
</evidence>
<dbReference type="InterPro" id="IPR029061">
    <property type="entry name" value="THDP-binding"/>
</dbReference>
<dbReference type="Pfam" id="PF02779">
    <property type="entry name" value="Transket_pyr"/>
    <property type="match status" value="1"/>
</dbReference>
<feature type="domain" description="Transketolase-like pyrimidine-binding" evidence="11">
    <location>
        <begin position="325"/>
        <end position="490"/>
    </location>
</feature>
<feature type="binding site" evidence="10">
    <location>
        <position position="78"/>
    </location>
    <ligand>
        <name>thiamine diphosphate</name>
        <dbReference type="ChEBI" id="CHEBI:58937"/>
    </ligand>
</feature>
<keyword evidence="7 10" id="KW-0784">Thiamine biosynthesis</keyword>
<evidence type="ECO:0000256" key="8">
    <source>
        <dbReference type="ARBA" id="ARBA00023052"/>
    </source>
</evidence>
<dbReference type="AlphaFoldDB" id="A0A7W5DSG2"/>
<dbReference type="InterPro" id="IPR033248">
    <property type="entry name" value="Transketolase_C"/>
</dbReference>
<dbReference type="EC" id="2.2.1.7" evidence="10"/>
<protein>
    <recommendedName>
        <fullName evidence="10">1-deoxy-D-xylulose-5-phosphate synthase</fullName>
        <ecNumber evidence="10">2.2.1.7</ecNumber>
    </recommendedName>
    <alternativeName>
        <fullName evidence="10">1-deoxyxylulose-5-phosphate synthase</fullName>
        <shortName evidence="10">DXP synthase</shortName>
        <shortName evidence="10">DXPS</shortName>
    </alternativeName>
</protein>
<feature type="binding site" evidence="10">
    <location>
        <position position="376"/>
    </location>
    <ligand>
        <name>thiamine diphosphate</name>
        <dbReference type="ChEBI" id="CHEBI:58937"/>
    </ligand>
</feature>
<keyword evidence="6 10" id="KW-0460">Magnesium</keyword>
<keyword evidence="4 10" id="KW-0808">Transferase</keyword>
<dbReference type="InterPro" id="IPR009014">
    <property type="entry name" value="Transketo_C/PFOR_II"/>
</dbReference>
<comment type="catalytic activity">
    <reaction evidence="10">
        <text>D-glyceraldehyde 3-phosphate + pyruvate + H(+) = 1-deoxy-D-xylulose 5-phosphate + CO2</text>
        <dbReference type="Rhea" id="RHEA:12605"/>
        <dbReference type="ChEBI" id="CHEBI:15361"/>
        <dbReference type="ChEBI" id="CHEBI:15378"/>
        <dbReference type="ChEBI" id="CHEBI:16526"/>
        <dbReference type="ChEBI" id="CHEBI:57792"/>
        <dbReference type="ChEBI" id="CHEBI:59776"/>
        <dbReference type="EC" id="2.2.1.7"/>
    </reaction>
</comment>
<name>A0A7W5DSG2_9PORP</name>
<comment type="cofactor">
    <cofactor evidence="10">
        <name>thiamine diphosphate</name>
        <dbReference type="ChEBI" id="CHEBI:58937"/>
    </cofactor>
    <text evidence="10">Binds 1 thiamine pyrophosphate per subunit.</text>
</comment>
<dbReference type="PANTHER" id="PTHR43322">
    <property type="entry name" value="1-D-DEOXYXYLULOSE 5-PHOSPHATE SYNTHASE-RELATED"/>
    <property type="match status" value="1"/>
</dbReference>
<dbReference type="PROSITE" id="PS00802">
    <property type="entry name" value="TRANSKETOLASE_2"/>
    <property type="match status" value="1"/>
</dbReference>
<dbReference type="InterPro" id="IPR005475">
    <property type="entry name" value="Transketolase-like_Pyr-bd"/>
</dbReference>
<evidence type="ECO:0000256" key="1">
    <source>
        <dbReference type="ARBA" id="ARBA00004980"/>
    </source>
</evidence>
<accession>A0A7W5DSG2</accession>
<keyword evidence="5 10" id="KW-0479">Metal-binding</keyword>